<dbReference type="AlphaFoldDB" id="A0A4C1XSV1"/>
<feature type="compositionally biased region" description="Basic and acidic residues" evidence="1">
    <location>
        <begin position="30"/>
        <end position="43"/>
    </location>
</feature>
<proteinExistence type="predicted"/>
<feature type="compositionally biased region" description="Basic and acidic residues" evidence="1">
    <location>
        <begin position="1"/>
        <end position="10"/>
    </location>
</feature>
<name>A0A4C1XSV1_EUMVA</name>
<dbReference type="EMBL" id="BGZK01000924">
    <property type="protein sequence ID" value="GBP65285.1"/>
    <property type="molecule type" value="Genomic_DNA"/>
</dbReference>
<organism evidence="2 3">
    <name type="scientific">Eumeta variegata</name>
    <name type="common">Bagworm moth</name>
    <name type="synonym">Eumeta japonica</name>
    <dbReference type="NCBI Taxonomy" id="151549"/>
    <lineage>
        <taxon>Eukaryota</taxon>
        <taxon>Metazoa</taxon>
        <taxon>Ecdysozoa</taxon>
        <taxon>Arthropoda</taxon>
        <taxon>Hexapoda</taxon>
        <taxon>Insecta</taxon>
        <taxon>Pterygota</taxon>
        <taxon>Neoptera</taxon>
        <taxon>Endopterygota</taxon>
        <taxon>Lepidoptera</taxon>
        <taxon>Glossata</taxon>
        <taxon>Ditrysia</taxon>
        <taxon>Tineoidea</taxon>
        <taxon>Psychidae</taxon>
        <taxon>Oiketicinae</taxon>
        <taxon>Eumeta</taxon>
    </lineage>
</organism>
<gene>
    <name evidence="2" type="ORF">EVAR_37133_1</name>
</gene>
<protein>
    <submittedName>
        <fullName evidence="2">Uncharacterized protein</fullName>
    </submittedName>
</protein>
<reference evidence="2 3" key="1">
    <citation type="journal article" date="2019" name="Commun. Biol.">
        <title>The bagworm genome reveals a unique fibroin gene that provides high tensile strength.</title>
        <authorList>
            <person name="Kono N."/>
            <person name="Nakamura H."/>
            <person name="Ohtoshi R."/>
            <person name="Tomita M."/>
            <person name="Numata K."/>
            <person name="Arakawa K."/>
        </authorList>
    </citation>
    <scope>NUCLEOTIDE SEQUENCE [LARGE SCALE GENOMIC DNA]</scope>
</reference>
<evidence type="ECO:0000313" key="2">
    <source>
        <dbReference type="EMBL" id="GBP65285.1"/>
    </source>
</evidence>
<comment type="caution">
    <text evidence="2">The sequence shown here is derived from an EMBL/GenBank/DDBJ whole genome shotgun (WGS) entry which is preliminary data.</text>
</comment>
<evidence type="ECO:0000313" key="3">
    <source>
        <dbReference type="Proteomes" id="UP000299102"/>
    </source>
</evidence>
<dbReference type="Proteomes" id="UP000299102">
    <property type="component" value="Unassembled WGS sequence"/>
</dbReference>
<keyword evidence="3" id="KW-1185">Reference proteome</keyword>
<evidence type="ECO:0000256" key="1">
    <source>
        <dbReference type="SAM" id="MobiDB-lite"/>
    </source>
</evidence>
<sequence length="214" mass="23654">MCKLNEKDGAWKPSSGRPAPGASAEGGRIGTHDESRPSEHAADASRGGQHLIIVLRSLPYLRKHIKHRERLPRIGKCSRVLSSRNCACNVILRAGAGDDCRLASDFAMRYPASLCFIQFVDCFDLTVVYQNICVHQPFEHFDVTTSYNSMEPTGRMKNITHAALLHPEAFYLRLEVQARARTSDKEAQSTSAFGSVRHLSLSYLTDASAGHAIQ</sequence>
<feature type="region of interest" description="Disordered" evidence="1">
    <location>
        <begin position="1"/>
        <end position="45"/>
    </location>
</feature>
<accession>A0A4C1XSV1</accession>